<keyword evidence="3" id="KW-0028">Amino-acid biosynthesis</keyword>
<dbReference type="InterPro" id="IPR001962">
    <property type="entry name" value="Asn_synthase"/>
</dbReference>
<organism evidence="7 8">
    <name type="scientific">Nocardiopsis endophytica</name>
    <dbReference type="NCBI Taxonomy" id="3018445"/>
    <lineage>
        <taxon>Bacteria</taxon>
        <taxon>Bacillati</taxon>
        <taxon>Actinomycetota</taxon>
        <taxon>Actinomycetes</taxon>
        <taxon>Streptosporangiales</taxon>
        <taxon>Nocardiopsidaceae</taxon>
        <taxon>Nocardiopsis</taxon>
    </lineage>
</organism>
<gene>
    <name evidence="7" type="ORF">O4J56_00320</name>
</gene>
<feature type="region of interest" description="Disordered" evidence="5">
    <location>
        <begin position="596"/>
        <end position="615"/>
    </location>
</feature>
<reference evidence="7 8" key="1">
    <citation type="submission" date="2023-01" db="EMBL/GenBank/DDBJ databases">
        <title>Draft genome sequence of Nocardiopsis sp. RSe5-2 isolated from halophytes.</title>
        <authorList>
            <person name="Duangmal K."/>
            <person name="Chantavorakit T."/>
        </authorList>
    </citation>
    <scope>NUCLEOTIDE SEQUENCE [LARGE SCALE GENOMIC DNA]</scope>
    <source>
        <strain evidence="7 8">RSe5-2</strain>
    </source>
</reference>
<evidence type="ECO:0000313" key="7">
    <source>
        <dbReference type="EMBL" id="MDA2809073.1"/>
    </source>
</evidence>
<dbReference type="EC" id="6.3.5.4" evidence="2"/>
<comment type="caution">
    <text evidence="7">The sequence shown here is derived from an EMBL/GenBank/DDBJ whole genome shotgun (WGS) entry which is preliminary data.</text>
</comment>
<dbReference type="PANTHER" id="PTHR43284:SF1">
    <property type="entry name" value="ASPARAGINE SYNTHETASE"/>
    <property type="match status" value="1"/>
</dbReference>
<evidence type="ECO:0000259" key="6">
    <source>
        <dbReference type="Pfam" id="PF00733"/>
    </source>
</evidence>
<evidence type="ECO:0000313" key="8">
    <source>
        <dbReference type="Proteomes" id="UP001527866"/>
    </source>
</evidence>
<dbReference type="Pfam" id="PF00733">
    <property type="entry name" value="Asn_synthase"/>
    <property type="match status" value="1"/>
</dbReference>
<evidence type="ECO:0000256" key="4">
    <source>
        <dbReference type="ARBA" id="ARBA00048741"/>
    </source>
</evidence>
<dbReference type="Proteomes" id="UP001527866">
    <property type="component" value="Unassembled WGS sequence"/>
</dbReference>
<comment type="pathway">
    <text evidence="1">Amino-acid biosynthesis; L-asparagine biosynthesis; L-asparagine from L-aspartate (L-Gln route): step 1/1.</text>
</comment>
<keyword evidence="3" id="KW-0061">Asparagine biosynthesis</keyword>
<evidence type="ECO:0000256" key="2">
    <source>
        <dbReference type="ARBA" id="ARBA00012737"/>
    </source>
</evidence>
<proteinExistence type="predicted"/>
<protein>
    <recommendedName>
        <fullName evidence="2">asparagine synthase (glutamine-hydrolyzing)</fullName>
        <ecNumber evidence="2">6.3.5.4</ecNumber>
    </recommendedName>
</protein>
<evidence type="ECO:0000256" key="3">
    <source>
        <dbReference type="ARBA" id="ARBA00022888"/>
    </source>
</evidence>
<evidence type="ECO:0000256" key="5">
    <source>
        <dbReference type="SAM" id="MobiDB-lite"/>
    </source>
</evidence>
<dbReference type="InterPro" id="IPR051786">
    <property type="entry name" value="ASN_synthetase/amidase"/>
</dbReference>
<dbReference type="RefSeq" id="WP_270682980.1">
    <property type="nucleotide sequence ID" value="NZ_JAQFWQ010000001.1"/>
</dbReference>
<dbReference type="PANTHER" id="PTHR43284">
    <property type="entry name" value="ASPARAGINE SYNTHETASE (GLUTAMINE-HYDROLYZING)"/>
    <property type="match status" value="1"/>
</dbReference>
<accession>A0ABT4TWJ9</accession>
<name>A0ABT4TWJ9_9ACTN</name>
<feature type="domain" description="Asparagine synthetase" evidence="6">
    <location>
        <begin position="208"/>
        <end position="592"/>
    </location>
</feature>
<comment type="catalytic activity">
    <reaction evidence="4">
        <text>L-aspartate + L-glutamine + ATP + H2O = L-asparagine + L-glutamate + AMP + diphosphate + H(+)</text>
        <dbReference type="Rhea" id="RHEA:12228"/>
        <dbReference type="ChEBI" id="CHEBI:15377"/>
        <dbReference type="ChEBI" id="CHEBI:15378"/>
        <dbReference type="ChEBI" id="CHEBI:29985"/>
        <dbReference type="ChEBI" id="CHEBI:29991"/>
        <dbReference type="ChEBI" id="CHEBI:30616"/>
        <dbReference type="ChEBI" id="CHEBI:33019"/>
        <dbReference type="ChEBI" id="CHEBI:58048"/>
        <dbReference type="ChEBI" id="CHEBI:58359"/>
        <dbReference type="ChEBI" id="CHEBI:456215"/>
        <dbReference type="EC" id="6.3.5.4"/>
    </reaction>
</comment>
<dbReference type="Gene3D" id="3.40.50.620">
    <property type="entry name" value="HUPs"/>
    <property type="match status" value="2"/>
</dbReference>
<dbReference type="SUPFAM" id="SSF52402">
    <property type="entry name" value="Adenine nucleotide alpha hydrolases-like"/>
    <property type="match status" value="1"/>
</dbReference>
<evidence type="ECO:0000256" key="1">
    <source>
        <dbReference type="ARBA" id="ARBA00005187"/>
    </source>
</evidence>
<dbReference type="InterPro" id="IPR014729">
    <property type="entry name" value="Rossmann-like_a/b/a_fold"/>
</dbReference>
<keyword evidence="8" id="KW-1185">Reference proteome</keyword>
<dbReference type="EMBL" id="JAQFWQ010000001">
    <property type="protein sequence ID" value="MDA2809073.1"/>
    <property type="molecule type" value="Genomic_DNA"/>
</dbReference>
<sequence>MYAPPTWFAVLPDTDDAVPAARLLTAAAGRVVPHASGRPWIVGTWGPGEAALVIAGPSRLALIGRSTAGAAVLETALAGGLDRIAERTRALSGCFHLIAAVDGRVWARGSASGVRRLFHTDIRGVRVLADRTDALASPGAPVDPGALALRLAVPAPGEGLEQAAPLRGVDAVPADHAAVLGTDGSLRLSRWWEAPRPTLSPEAGVPAVAEALEEAVLARTRAAGTVGCDLSGGWDSTSLSLLAARSAERLVTYRWDSSDPANDDAAWADRARALLPEAVHRVVPADEIPRWFARIDAPSPALDEPLPCIRVRERTLHSARDLASHGTRLHMNGQGGDELFAGNSIHLHALAAQAPFTALGRAWAYRALLRWPVWATARALADRRGHARALRRAAGALDAPAVTPRTPFFDWVFPARLPPWATPDAHEEVAGRMRAAAASAAPSAHTRAQHVKVQTVRSSGCTIRLVDQLYRSAGVELATPYLDDTVMDAVLSIDGTRLCDPYRYKPLLAEAMRGVLPEELLQRRTKGEFSGDAFTGLNEHRSALLALTEDMRLERLGLVDSRALRAAITGPHTASSGLAAIEATLGAENWLRRTHRPQAPASPPFPPRSRIGEAT</sequence>